<organism evidence="1 2">
    <name type="scientific">Physocladia obscura</name>
    <dbReference type="NCBI Taxonomy" id="109957"/>
    <lineage>
        <taxon>Eukaryota</taxon>
        <taxon>Fungi</taxon>
        <taxon>Fungi incertae sedis</taxon>
        <taxon>Chytridiomycota</taxon>
        <taxon>Chytridiomycota incertae sedis</taxon>
        <taxon>Chytridiomycetes</taxon>
        <taxon>Chytridiales</taxon>
        <taxon>Chytriomycetaceae</taxon>
        <taxon>Physocladia</taxon>
    </lineage>
</organism>
<gene>
    <name evidence="1" type="ORF">HK100_009101</name>
</gene>
<name>A0AAD5T3Q4_9FUNG</name>
<dbReference type="Proteomes" id="UP001211907">
    <property type="component" value="Unassembled WGS sequence"/>
</dbReference>
<reference evidence="1" key="1">
    <citation type="submission" date="2020-05" db="EMBL/GenBank/DDBJ databases">
        <title>Phylogenomic resolution of chytrid fungi.</title>
        <authorList>
            <person name="Stajich J.E."/>
            <person name="Amses K."/>
            <person name="Simmons R."/>
            <person name="Seto K."/>
            <person name="Myers J."/>
            <person name="Bonds A."/>
            <person name="Quandt C.A."/>
            <person name="Barry K."/>
            <person name="Liu P."/>
            <person name="Grigoriev I."/>
            <person name="Longcore J.E."/>
            <person name="James T.Y."/>
        </authorList>
    </citation>
    <scope>NUCLEOTIDE SEQUENCE</scope>
    <source>
        <strain evidence="1">JEL0513</strain>
    </source>
</reference>
<sequence length="55" mass="6115">MPMIFGAPVNAWWGDNEDRDLLIGTLKHGYGKYAVIASDRKPYAFVNNCSRGANI</sequence>
<evidence type="ECO:0000313" key="2">
    <source>
        <dbReference type="Proteomes" id="UP001211907"/>
    </source>
</evidence>
<proteinExistence type="predicted"/>
<comment type="caution">
    <text evidence="1">The sequence shown here is derived from an EMBL/GenBank/DDBJ whole genome shotgun (WGS) entry which is preliminary data.</text>
</comment>
<protein>
    <submittedName>
        <fullName evidence="1">Uncharacterized protein</fullName>
    </submittedName>
</protein>
<dbReference type="AlphaFoldDB" id="A0AAD5T3Q4"/>
<dbReference type="Gene3D" id="1.10.10.60">
    <property type="entry name" value="Homeodomain-like"/>
    <property type="match status" value="1"/>
</dbReference>
<dbReference type="EMBL" id="JADGJH010000458">
    <property type="protein sequence ID" value="KAJ3128559.1"/>
    <property type="molecule type" value="Genomic_DNA"/>
</dbReference>
<keyword evidence="2" id="KW-1185">Reference proteome</keyword>
<accession>A0AAD5T3Q4</accession>
<evidence type="ECO:0000313" key="1">
    <source>
        <dbReference type="EMBL" id="KAJ3128559.1"/>
    </source>
</evidence>